<accession>A0A1M5F9F6</accession>
<evidence type="ECO:0000313" key="2">
    <source>
        <dbReference type="EMBL" id="SHF87722.1"/>
    </source>
</evidence>
<reference evidence="3" key="1">
    <citation type="submission" date="2016-11" db="EMBL/GenBank/DDBJ databases">
        <authorList>
            <person name="Varghese N."/>
            <person name="Submissions S."/>
        </authorList>
    </citation>
    <scope>NUCLEOTIDE SEQUENCE [LARGE SCALE GENOMIC DNA]</scope>
    <source>
        <strain evidence="3">DSM 21264</strain>
    </source>
</reference>
<dbReference type="RefSeq" id="WP_235862465.1">
    <property type="nucleotide sequence ID" value="NZ_FQUH01000019.1"/>
</dbReference>
<proteinExistence type="predicted"/>
<keyword evidence="3" id="KW-1185">Reference proteome</keyword>
<dbReference type="Proteomes" id="UP000184159">
    <property type="component" value="Unassembled WGS sequence"/>
</dbReference>
<keyword evidence="1" id="KW-1133">Transmembrane helix</keyword>
<dbReference type="EMBL" id="FQUH01000019">
    <property type="protein sequence ID" value="SHF87722.1"/>
    <property type="molecule type" value="Genomic_DNA"/>
</dbReference>
<evidence type="ECO:0000313" key="3">
    <source>
        <dbReference type="Proteomes" id="UP000184159"/>
    </source>
</evidence>
<keyword evidence="1" id="KW-0812">Transmembrane</keyword>
<sequence>MGILIGLLIAIIGAIPLYKLAQKVGVKIGGFGVAMMILFPFIQIFVLYYLAFKERGEEVNPAFVTTAEEKARNAQDWNK</sequence>
<organism evidence="2 3">
    <name type="scientific">Vibrio gazogenes DSM 21264 = NBRC 103151</name>
    <dbReference type="NCBI Taxonomy" id="1123492"/>
    <lineage>
        <taxon>Bacteria</taxon>
        <taxon>Pseudomonadati</taxon>
        <taxon>Pseudomonadota</taxon>
        <taxon>Gammaproteobacteria</taxon>
        <taxon>Vibrionales</taxon>
        <taxon>Vibrionaceae</taxon>
        <taxon>Vibrio</taxon>
    </lineage>
</organism>
<gene>
    <name evidence="2" type="ORF">SAMN02745781_03388</name>
</gene>
<name>A0A1M5F9F6_VIBGA</name>
<keyword evidence="1" id="KW-0472">Membrane</keyword>
<protein>
    <submittedName>
        <fullName evidence="2">Uncharacterized protein</fullName>
    </submittedName>
</protein>
<feature type="transmembrane region" description="Helical" evidence="1">
    <location>
        <begin position="31"/>
        <end position="51"/>
    </location>
</feature>
<evidence type="ECO:0000256" key="1">
    <source>
        <dbReference type="SAM" id="Phobius"/>
    </source>
</evidence>
<dbReference type="AlphaFoldDB" id="A0A1M5F9F6"/>